<dbReference type="Gene3D" id="2.60.120.620">
    <property type="entry name" value="q2cbj1_9rhob like domain"/>
    <property type="match status" value="1"/>
</dbReference>
<evidence type="ECO:0008006" key="3">
    <source>
        <dbReference type="Google" id="ProtNLM"/>
    </source>
</evidence>
<dbReference type="Pfam" id="PF13759">
    <property type="entry name" value="2OG-FeII_Oxy_5"/>
    <property type="match status" value="1"/>
</dbReference>
<name>D1LW39_BPPRM</name>
<evidence type="ECO:0000313" key="2">
    <source>
        <dbReference type="Proteomes" id="UP000013923"/>
    </source>
</evidence>
<organism evidence="1 2">
    <name type="scientific">Prochlorococcus phage P-SSM2</name>
    <dbReference type="NCBI Taxonomy" id="268746"/>
    <lineage>
        <taxon>Viruses</taxon>
        <taxon>Duplodnaviria</taxon>
        <taxon>Heunggongvirae</taxon>
        <taxon>Uroviricota</taxon>
        <taxon>Caudoviricetes</taxon>
        <taxon>Pantevenvirales</taxon>
        <taxon>Kyanoviridae</taxon>
        <taxon>Salacisavirus</taxon>
        <taxon>Salacisavirus pssm2</taxon>
    </lineage>
</organism>
<accession>D1LW39</accession>
<organismHost>
    <name type="scientific">Prochlorococcus</name>
    <dbReference type="NCBI Taxonomy" id="1218"/>
</organismHost>
<dbReference type="SUPFAM" id="SSF51197">
    <property type="entry name" value="Clavaminate synthase-like"/>
    <property type="match status" value="1"/>
</dbReference>
<dbReference type="InterPro" id="IPR012668">
    <property type="entry name" value="CHP02466"/>
</dbReference>
<reference evidence="1 2" key="1">
    <citation type="submission" date="2009-10" db="EMBL/GenBank/DDBJ databases">
        <title>The Genome Sequence of Prochlorococcus phage P-SSM2.</title>
        <authorList>
            <consortium name="The Broad Institute Genome Sequencing Platform"/>
            <person name="Henn M.R."/>
            <person name="Sullivan M.S."/>
            <person name="Osburne M.S."/>
            <person name="Levin J."/>
            <person name="Malboeuf C."/>
            <person name="Casali M."/>
            <person name="Russ C."/>
            <person name="Lennon N."/>
            <person name="Chapman S.B."/>
            <person name="Erlich R."/>
            <person name="Young S.K."/>
            <person name="Koehrsen M."/>
            <person name="Yandava C."/>
            <person name="Zeng Q."/>
            <person name="Alvarado L."/>
            <person name="Anderson S."/>
            <person name="Berlin A."/>
            <person name="Borenstein D."/>
            <person name="Chen Z."/>
            <person name="Engels R."/>
            <person name="Freedman E."/>
            <person name="Gellesch M."/>
            <person name="Goldberg J."/>
            <person name="Green L."/>
            <person name="Griggs A."/>
            <person name="Gujja S."/>
            <person name="Heilman E.R."/>
            <person name="Heiman D."/>
            <person name="Hepburn T."/>
            <person name="Howarth C."/>
            <person name="Jen D."/>
            <person name="Larson L."/>
            <person name="Lewis B."/>
            <person name="Mehta T."/>
            <person name="Park D."/>
            <person name="Pearson M."/>
            <person name="Richards J."/>
            <person name="Rizzolo K."/>
            <person name="Roberts A."/>
            <person name="Ryan E."/>
            <person name="Saif S."/>
            <person name="Shea T."/>
            <person name="Shenoy N."/>
            <person name="Sisk P."/>
            <person name="Stolte C."/>
            <person name="Sykes S."/>
            <person name="Walk T."/>
            <person name="White J."/>
            <person name="Yu Q."/>
            <person name="Coleman M.L."/>
            <person name="Huang K.H."/>
            <person name="Weigele P.R."/>
            <person name="DeFrancesco A.S."/>
            <person name="Kern S.E."/>
            <person name="Thompson L.R."/>
            <person name="Fu R."/>
            <person name="Hombeck B."/>
            <person name="Chisholm S.W."/>
            <person name="Haas B."/>
            <person name="Nusbaum C."/>
            <person name="Birren B."/>
        </authorList>
    </citation>
    <scope>NUCLEOTIDE SEQUENCE [LARGE SCALE GENOMIC DNA]</scope>
    <source>
        <strain evidence="1">P-SSM2</strain>
    </source>
</reference>
<protein>
    <recommendedName>
        <fullName evidence="3">Phytanoyl-CoA-dioxygenase</fullName>
    </recommendedName>
</protein>
<dbReference type="Proteomes" id="UP000013923">
    <property type="component" value="Genome"/>
</dbReference>
<dbReference type="EMBL" id="GU071092">
    <property type="protein sequence ID" value="ACY76098.1"/>
    <property type="molecule type" value="Genomic_DNA"/>
</dbReference>
<proteinExistence type="predicted"/>
<sequence length="188" mass="22359">MLHNTFTHYIHNEIIPPNKDELLYELENAELDEHQNFEWNDACLVDLERLDLGEKTISLFRPTLEIFFEEMNIDASKLKIFLSEIWRNTYKKGFFQEVHDHTPLHLSGVVFLTDEQDGDGRFYFHHRHDAEISKEWRDLDVFHGRAWIKAERGKVILFPSFMLHGVSIHKTDNIRKTVSFNLAFDTRS</sequence>
<gene>
    <name evidence="1" type="ORF">PCMG_00222</name>
</gene>
<evidence type="ECO:0000313" key="1">
    <source>
        <dbReference type="EMBL" id="ACY76098.1"/>
    </source>
</evidence>